<feature type="active site" description="Nucleophile" evidence="9">
    <location>
        <position position="129"/>
    </location>
</feature>
<dbReference type="EMBL" id="MGER01000019">
    <property type="protein sequence ID" value="OGL88644.1"/>
    <property type="molecule type" value="Genomic_DNA"/>
</dbReference>
<dbReference type="PANTHER" id="PTHR48109:SF1">
    <property type="entry name" value="DIHYDROOROTATE DEHYDROGENASE (FUMARATE)"/>
    <property type="match status" value="1"/>
</dbReference>
<dbReference type="Gene3D" id="3.20.20.70">
    <property type="entry name" value="Aldolase class I"/>
    <property type="match status" value="1"/>
</dbReference>
<dbReference type="GO" id="GO:0004152">
    <property type="term" value="F:dihydroorotate dehydrogenase activity"/>
    <property type="evidence" value="ECO:0007669"/>
    <property type="project" value="UniProtKB-UniRule"/>
</dbReference>
<organism evidence="11 12">
    <name type="scientific">Candidatus Uhrbacteria bacterium RIFCSPLOWO2_02_FULL_49_11</name>
    <dbReference type="NCBI Taxonomy" id="1802409"/>
    <lineage>
        <taxon>Bacteria</taxon>
        <taxon>Candidatus Uhriibacteriota</taxon>
    </lineage>
</organism>
<feature type="binding site" evidence="9">
    <location>
        <position position="192"/>
    </location>
    <ligand>
        <name>FMN</name>
        <dbReference type="ChEBI" id="CHEBI:58210"/>
    </ligand>
</feature>
<comment type="similarity">
    <text evidence="3 9">Belongs to the dihydroorotate dehydrogenase family. Type 1 subfamily.</text>
</comment>
<dbReference type="InterPro" id="IPR005720">
    <property type="entry name" value="Dihydroorotate_DH_cat"/>
</dbReference>
<dbReference type="InterPro" id="IPR050074">
    <property type="entry name" value="DHO_dehydrogenase"/>
</dbReference>
<keyword evidence="8 9" id="KW-0560">Oxidoreductase</keyword>
<dbReference type="InterPro" id="IPR013785">
    <property type="entry name" value="Aldolase_TIM"/>
</dbReference>
<feature type="domain" description="Dihydroorotate dehydrogenase catalytic" evidence="10">
    <location>
        <begin position="5"/>
        <end position="289"/>
    </location>
</feature>
<keyword evidence="7 9" id="KW-0665">Pyrimidine biosynthesis</keyword>
<dbReference type="InterPro" id="IPR049622">
    <property type="entry name" value="Dihydroorotate_DH_I"/>
</dbReference>
<evidence type="ECO:0000256" key="1">
    <source>
        <dbReference type="ARBA" id="ARBA00004496"/>
    </source>
</evidence>
<dbReference type="FunFam" id="3.20.20.70:FF:000027">
    <property type="entry name" value="Dihydropyrimidine dehydrogenase [NADP(+)]"/>
    <property type="match status" value="1"/>
</dbReference>
<evidence type="ECO:0000256" key="4">
    <source>
        <dbReference type="ARBA" id="ARBA00022490"/>
    </source>
</evidence>
<dbReference type="NCBIfam" id="TIGR01037">
    <property type="entry name" value="pyrD_sub1_fam"/>
    <property type="match status" value="1"/>
</dbReference>
<dbReference type="AlphaFoldDB" id="A0A1F7VF60"/>
<feature type="binding site" evidence="9">
    <location>
        <position position="126"/>
    </location>
    <ligand>
        <name>substrate</name>
    </ligand>
</feature>
<feature type="binding site" evidence="9">
    <location>
        <begin position="245"/>
        <end position="246"/>
    </location>
    <ligand>
        <name>FMN</name>
        <dbReference type="ChEBI" id="CHEBI:58210"/>
    </ligand>
</feature>
<feature type="binding site" evidence="9">
    <location>
        <position position="219"/>
    </location>
    <ligand>
        <name>FMN</name>
        <dbReference type="ChEBI" id="CHEBI:58210"/>
    </ligand>
</feature>
<gene>
    <name evidence="9" type="primary">pyrD</name>
    <name evidence="11" type="ORF">A3I42_02170</name>
</gene>
<dbReference type="UniPathway" id="UPA00070"/>
<keyword evidence="4 9" id="KW-0963">Cytoplasm</keyword>
<evidence type="ECO:0000256" key="9">
    <source>
        <dbReference type="HAMAP-Rule" id="MF_00224"/>
    </source>
</evidence>
<comment type="cofactor">
    <cofactor evidence="9">
        <name>FMN</name>
        <dbReference type="ChEBI" id="CHEBI:58210"/>
    </cofactor>
    <text evidence="9">Binds 1 FMN per subunit.</text>
</comment>
<dbReference type="Proteomes" id="UP000178264">
    <property type="component" value="Unassembled WGS sequence"/>
</dbReference>
<reference evidence="11 12" key="1">
    <citation type="journal article" date="2016" name="Nat. Commun.">
        <title>Thousands of microbial genomes shed light on interconnected biogeochemical processes in an aquifer system.</title>
        <authorList>
            <person name="Anantharaman K."/>
            <person name="Brown C.T."/>
            <person name="Hug L.A."/>
            <person name="Sharon I."/>
            <person name="Castelle C.J."/>
            <person name="Probst A.J."/>
            <person name="Thomas B.C."/>
            <person name="Singh A."/>
            <person name="Wilkins M.J."/>
            <person name="Karaoz U."/>
            <person name="Brodie E.L."/>
            <person name="Williams K.H."/>
            <person name="Hubbard S.S."/>
            <person name="Banfield J.F."/>
        </authorList>
    </citation>
    <scope>NUCLEOTIDE SEQUENCE [LARGE SCALE GENOMIC DNA]</scope>
</reference>
<protein>
    <recommendedName>
        <fullName evidence="9">Dihydroorotate dehydrogenase</fullName>
        <shortName evidence="9">DHOD</shortName>
        <shortName evidence="9">DHODase</shortName>
        <shortName evidence="9">DHOdehase</shortName>
        <ecNumber evidence="9">1.3.-.-</ecNumber>
    </recommendedName>
</protein>
<dbReference type="EC" id="1.3.-.-" evidence="9"/>
<dbReference type="GO" id="GO:0006207">
    <property type="term" value="P:'de novo' pyrimidine nucleobase biosynthetic process"/>
    <property type="evidence" value="ECO:0007669"/>
    <property type="project" value="InterPro"/>
</dbReference>
<comment type="caution">
    <text evidence="9">Lacks conserved residue(s) required for the propagation of feature annotation.</text>
</comment>
<evidence type="ECO:0000256" key="8">
    <source>
        <dbReference type="ARBA" id="ARBA00023002"/>
    </source>
</evidence>
<dbReference type="InterPro" id="IPR012135">
    <property type="entry name" value="Dihydroorotate_DH_1_2"/>
</dbReference>
<evidence type="ECO:0000256" key="7">
    <source>
        <dbReference type="ARBA" id="ARBA00022975"/>
    </source>
</evidence>
<feature type="binding site" evidence="9">
    <location>
        <position position="45"/>
    </location>
    <ligand>
        <name>substrate</name>
    </ligand>
</feature>
<keyword evidence="5 9" id="KW-0285">Flavoprotein</keyword>
<comment type="catalytic activity">
    <reaction evidence="9">
        <text>(S)-dihydroorotate + A = orotate + AH2</text>
        <dbReference type="Rhea" id="RHEA:18073"/>
        <dbReference type="ChEBI" id="CHEBI:13193"/>
        <dbReference type="ChEBI" id="CHEBI:17499"/>
        <dbReference type="ChEBI" id="CHEBI:30839"/>
        <dbReference type="ChEBI" id="CHEBI:30864"/>
    </reaction>
</comment>
<accession>A0A1F7VF60</accession>
<feature type="binding site" evidence="9">
    <location>
        <begin position="193"/>
        <end position="194"/>
    </location>
    <ligand>
        <name>substrate</name>
    </ligand>
</feature>
<dbReference type="PROSITE" id="PS00911">
    <property type="entry name" value="DHODEHASE_1"/>
    <property type="match status" value="1"/>
</dbReference>
<dbReference type="SUPFAM" id="SSF51395">
    <property type="entry name" value="FMN-linked oxidoreductases"/>
    <property type="match status" value="1"/>
</dbReference>
<dbReference type="InterPro" id="IPR024920">
    <property type="entry name" value="Dihydroorotate_DH_1"/>
</dbReference>
<feature type="binding site" evidence="9">
    <location>
        <begin position="267"/>
        <end position="268"/>
    </location>
    <ligand>
        <name>FMN</name>
        <dbReference type="ChEBI" id="CHEBI:58210"/>
    </ligand>
</feature>
<dbReference type="PIRSF" id="PIRSF000164">
    <property type="entry name" value="DHO_oxidase"/>
    <property type="match status" value="1"/>
</dbReference>
<evidence type="ECO:0000256" key="2">
    <source>
        <dbReference type="ARBA" id="ARBA00004725"/>
    </source>
</evidence>
<proteinExistence type="inferred from homology"/>
<dbReference type="CDD" id="cd04740">
    <property type="entry name" value="DHOD_1B_like"/>
    <property type="match status" value="1"/>
</dbReference>
<dbReference type="NCBIfam" id="NF005574">
    <property type="entry name" value="PRK07259.1"/>
    <property type="match status" value="1"/>
</dbReference>
<comment type="subcellular location">
    <subcellularLocation>
        <location evidence="1 9">Cytoplasm</location>
    </subcellularLocation>
</comment>
<feature type="binding site" evidence="9">
    <location>
        <position position="22"/>
    </location>
    <ligand>
        <name>FMN</name>
        <dbReference type="ChEBI" id="CHEBI:58210"/>
    </ligand>
</feature>
<keyword evidence="6 9" id="KW-0288">FMN</keyword>
<evidence type="ECO:0000313" key="11">
    <source>
        <dbReference type="EMBL" id="OGL88644.1"/>
    </source>
</evidence>
<sequence>MTSLLNTTFCGVEFENPLILPSGIITEIPAHKKAEDAGAGGVTLKSFTVQPREGHSLPRIIKYDHGFLNSVGLRNAGIEKGKEAVKEYFLHARVPTIVSVFATNVKDFVQLLETFAPLHPAMIELNLSCPNVEDEFGKPTGDEVESAARVVREAKKIVRNIPLIAKLSPNLPTIVDIAKTCEAEGINGLSAINTVGPGMVIDIKTKKPVLGHLKGGVSGPGIFPIAVAKIYDLYEAVKVPILGMGGVTSWQNAVEIMMAGASLVGVGSAVYSKGYGVFEEIKAGMIKYMEENGVGSVQEMVGIAHQR</sequence>
<dbReference type="InterPro" id="IPR001295">
    <property type="entry name" value="Dihydroorotate_DH_CS"/>
</dbReference>
<evidence type="ECO:0000313" key="12">
    <source>
        <dbReference type="Proteomes" id="UP000178264"/>
    </source>
</evidence>
<evidence type="ECO:0000256" key="5">
    <source>
        <dbReference type="ARBA" id="ARBA00022630"/>
    </source>
</evidence>
<dbReference type="PROSITE" id="PS00912">
    <property type="entry name" value="DHODEHASE_2"/>
    <property type="match status" value="1"/>
</dbReference>
<comment type="caution">
    <text evidence="11">The sequence shown here is derived from an EMBL/GenBank/DDBJ whole genome shotgun (WGS) entry which is preliminary data.</text>
</comment>
<dbReference type="HAMAP" id="MF_00224">
    <property type="entry name" value="DHO_dh_type1"/>
    <property type="match status" value="1"/>
</dbReference>
<comment type="pathway">
    <text evidence="2 9">Pyrimidine metabolism; UMP biosynthesis via de novo pathway.</text>
</comment>
<dbReference type="InterPro" id="IPR033888">
    <property type="entry name" value="DHOD_1B"/>
</dbReference>
<dbReference type="GO" id="GO:0044205">
    <property type="term" value="P:'de novo' UMP biosynthetic process"/>
    <property type="evidence" value="ECO:0007669"/>
    <property type="project" value="UniProtKB-UniRule"/>
</dbReference>
<evidence type="ECO:0000259" key="10">
    <source>
        <dbReference type="Pfam" id="PF01180"/>
    </source>
</evidence>
<dbReference type="PANTHER" id="PTHR48109">
    <property type="entry name" value="DIHYDROOROTATE DEHYDROGENASE (QUINONE), MITOCHONDRIAL-RELATED"/>
    <property type="match status" value="1"/>
</dbReference>
<name>A0A1F7VF60_9BACT</name>
<feature type="binding site" evidence="9">
    <location>
        <position position="126"/>
    </location>
    <ligand>
        <name>FMN</name>
        <dbReference type="ChEBI" id="CHEBI:58210"/>
    </ligand>
</feature>
<evidence type="ECO:0000256" key="6">
    <source>
        <dbReference type="ARBA" id="ARBA00022643"/>
    </source>
</evidence>
<evidence type="ECO:0000256" key="3">
    <source>
        <dbReference type="ARBA" id="ARBA00008008"/>
    </source>
</evidence>
<dbReference type="GO" id="GO:0005737">
    <property type="term" value="C:cytoplasm"/>
    <property type="evidence" value="ECO:0007669"/>
    <property type="project" value="UniProtKB-SubCell"/>
</dbReference>
<dbReference type="Pfam" id="PF01180">
    <property type="entry name" value="DHO_dh"/>
    <property type="match status" value="1"/>
</dbReference>
<feature type="binding site" evidence="9">
    <location>
        <position position="166"/>
    </location>
    <ligand>
        <name>FMN</name>
        <dbReference type="ChEBI" id="CHEBI:58210"/>
    </ligand>
</feature>
<comment type="function">
    <text evidence="9">Catalyzes the conversion of dihydroorotate to orotate.</text>
</comment>
<feature type="binding site" evidence="9">
    <location>
        <begin position="45"/>
        <end position="46"/>
    </location>
    <ligand>
        <name>FMN</name>
        <dbReference type="ChEBI" id="CHEBI:58210"/>
    </ligand>
</feature>
<feature type="binding site" evidence="9">
    <location>
        <begin position="69"/>
        <end position="73"/>
    </location>
    <ligand>
        <name>substrate</name>
    </ligand>
</feature>